<feature type="compositionally biased region" description="Basic and acidic residues" evidence="1">
    <location>
        <begin position="14"/>
        <end position="25"/>
    </location>
</feature>
<dbReference type="AlphaFoldDB" id="A0A6A2ZA67"/>
<sequence length="77" mass="8592">MAFYDPVSVQKQVHQSEQDEGHSEVEGANVGKPAELDTSNDQLSSCRSCVLDEVSLEAPGFWKLQQVMEKLYILYTG</sequence>
<feature type="region of interest" description="Disordered" evidence="1">
    <location>
        <begin position="1"/>
        <end position="41"/>
    </location>
</feature>
<evidence type="ECO:0000313" key="3">
    <source>
        <dbReference type="Proteomes" id="UP000436088"/>
    </source>
</evidence>
<dbReference type="EMBL" id="VEPZ02001179">
    <property type="protein sequence ID" value="KAE8688894.1"/>
    <property type="molecule type" value="Genomic_DNA"/>
</dbReference>
<comment type="caution">
    <text evidence="2">The sequence shown here is derived from an EMBL/GenBank/DDBJ whole genome shotgun (WGS) entry which is preliminary data.</text>
</comment>
<proteinExistence type="predicted"/>
<accession>A0A6A2ZA67</accession>
<reference evidence="2" key="1">
    <citation type="submission" date="2019-09" db="EMBL/GenBank/DDBJ databases">
        <title>Draft genome information of white flower Hibiscus syriacus.</title>
        <authorList>
            <person name="Kim Y.-M."/>
        </authorList>
    </citation>
    <scope>NUCLEOTIDE SEQUENCE [LARGE SCALE GENOMIC DNA]</scope>
    <source>
        <strain evidence="2">YM2019G1</strain>
    </source>
</reference>
<evidence type="ECO:0000313" key="2">
    <source>
        <dbReference type="EMBL" id="KAE8688894.1"/>
    </source>
</evidence>
<dbReference type="Proteomes" id="UP000436088">
    <property type="component" value="Unassembled WGS sequence"/>
</dbReference>
<dbReference type="PANTHER" id="PTHR33334">
    <property type="entry name" value="PROTEIN LNK1"/>
    <property type="match status" value="1"/>
</dbReference>
<dbReference type="GO" id="GO:0006355">
    <property type="term" value="P:regulation of DNA-templated transcription"/>
    <property type="evidence" value="ECO:0007669"/>
    <property type="project" value="InterPro"/>
</dbReference>
<dbReference type="InterPro" id="IPR039928">
    <property type="entry name" value="LNK"/>
</dbReference>
<protein>
    <submittedName>
        <fullName evidence="2">Uncharacterized protein</fullName>
    </submittedName>
</protein>
<gene>
    <name evidence="2" type="ORF">F3Y22_tig00110951pilonHSYRG00005</name>
</gene>
<dbReference type="PANTHER" id="PTHR33334:SF8">
    <property type="entry name" value="PROTEIN LNK1"/>
    <property type="match status" value="1"/>
</dbReference>
<evidence type="ECO:0000256" key="1">
    <source>
        <dbReference type="SAM" id="MobiDB-lite"/>
    </source>
</evidence>
<keyword evidence="3" id="KW-1185">Reference proteome</keyword>
<name>A0A6A2ZA67_HIBSY</name>
<organism evidence="2 3">
    <name type="scientific">Hibiscus syriacus</name>
    <name type="common">Rose of Sharon</name>
    <dbReference type="NCBI Taxonomy" id="106335"/>
    <lineage>
        <taxon>Eukaryota</taxon>
        <taxon>Viridiplantae</taxon>
        <taxon>Streptophyta</taxon>
        <taxon>Embryophyta</taxon>
        <taxon>Tracheophyta</taxon>
        <taxon>Spermatophyta</taxon>
        <taxon>Magnoliopsida</taxon>
        <taxon>eudicotyledons</taxon>
        <taxon>Gunneridae</taxon>
        <taxon>Pentapetalae</taxon>
        <taxon>rosids</taxon>
        <taxon>malvids</taxon>
        <taxon>Malvales</taxon>
        <taxon>Malvaceae</taxon>
        <taxon>Malvoideae</taxon>
        <taxon>Hibiscus</taxon>
    </lineage>
</organism>
<dbReference type="GO" id="GO:0007623">
    <property type="term" value="P:circadian rhythm"/>
    <property type="evidence" value="ECO:0007669"/>
    <property type="project" value="InterPro"/>
</dbReference>